<dbReference type="GO" id="GO:0004644">
    <property type="term" value="F:phosphoribosylglycinamide formyltransferase activity"/>
    <property type="evidence" value="ECO:0007669"/>
    <property type="project" value="UniProtKB-EC"/>
</dbReference>
<evidence type="ECO:0000256" key="2">
    <source>
        <dbReference type="ARBA" id="ARBA00022679"/>
    </source>
</evidence>
<dbReference type="HAMAP" id="MF_01930">
    <property type="entry name" value="PurN"/>
    <property type="match status" value="1"/>
</dbReference>
<feature type="binding site" evidence="6">
    <location>
        <position position="104"/>
    </location>
    <ligand>
        <name>(6R)-10-formyltetrahydrofolate</name>
        <dbReference type="ChEBI" id="CHEBI:195366"/>
    </ligand>
</feature>
<dbReference type="SUPFAM" id="SSF53328">
    <property type="entry name" value="Formyltransferase"/>
    <property type="match status" value="1"/>
</dbReference>
<dbReference type="CDD" id="cd08645">
    <property type="entry name" value="FMT_core_GART"/>
    <property type="match status" value="1"/>
</dbReference>
<comment type="similarity">
    <text evidence="4 6">Belongs to the GART family.</text>
</comment>
<feature type="domain" description="Formyl transferase N-terminal" evidence="7">
    <location>
        <begin position="2"/>
        <end position="179"/>
    </location>
</feature>
<evidence type="ECO:0000256" key="3">
    <source>
        <dbReference type="ARBA" id="ARBA00022755"/>
    </source>
</evidence>
<comment type="catalytic activity">
    <reaction evidence="5 6">
        <text>N(1)-(5-phospho-beta-D-ribosyl)glycinamide + (6R)-10-formyltetrahydrofolate = N(2)-formyl-N(1)-(5-phospho-beta-D-ribosyl)glycinamide + (6S)-5,6,7,8-tetrahydrofolate + H(+)</text>
        <dbReference type="Rhea" id="RHEA:15053"/>
        <dbReference type="ChEBI" id="CHEBI:15378"/>
        <dbReference type="ChEBI" id="CHEBI:57453"/>
        <dbReference type="ChEBI" id="CHEBI:143788"/>
        <dbReference type="ChEBI" id="CHEBI:147286"/>
        <dbReference type="ChEBI" id="CHEBI:195366"/>
        <dbReference type="EC" id="2.1.2.2"/>
    </reaction>
</comment>
<dbReference type="EC" id="2.1.2.2" evidence="6"/>
<dbReference type="Proteomes" id="UP001168540">
    <property type="component" value="Unassembled WGS sequence"/>
</dbReference>
<dbReference type="Pfam" id="PF00551">
    <property type="entry name" value="Formyl_trans_N"/>
    <property type="match status" value="1"/>
</dbReference>
<evidence type="ECO:0000313" key="8">
    <source>
        <dbReference type="EMBL" id="MDN0073334.1"/>
    </source>
</evidence>
<evidence type="ECO:0000313" key="9">
    <source>
        <dbReference type="Proteomes" id="UP001168540"/>
    </source>
</evidence>
<feature type="active site" description="Proton donor" evidence="6">
    <location>
        <position position="106"/>
    </location>
</feature>
<sequence length="211" mass="22550">MKNLVILISGRGSNMQAIVDAKIPGARIAAVISNRPDAAGLAWAAERGIATAVLDHKQFADRESFDAALAELIDGYQPDLVVLAGFMRILTQGFTAHYAGRMLNIHPSLLPSFPGLHTHQQAINAGCRIAGCTVHFVTAELDHGPIVAQGAVPVFHNDTEATLAARVLEQEHRLYPQAVAQFVAGRLSLDGLRVLVADEKPTNARLAVPLD</sequence>
<comment type="pathway">
    <text evidence="1 6">Purine metabolism; IMP biosynthesis via de novo pathway; N(2)-formyl-N(1)-(5-phospho-D-ribosyl)glycinamide from N(1)-(5-phospho-D-ribosyl)glycinamide (10-formyl THF route): step 1/1.</text>
</comment>
<dbReference type="PANTHER" id="PTHR43369:SF2">
    <property type="entry name" value="PHOSPHORIBOSYLGLYCINAMIDE FORMYLTRANSFERASE"/>
    <property type="match status" value="1"/>
</dbReference>
<organism evidence="8 9">
    <name type="scientific">Crenobacter oryzisoli</name>
    <dbReference type="NCBI Taxonomy" id="3056844"/>
    <lineage>
        <taxon>Bacteria</taxon>
        <taxon>Pseudomonadati</taxon>
        <taxon>Pseudomonadota</taxon>
        <taxon>Betaproteobacteria</taxon>
        <taxon>Neisseriales</taxon>
        <taxon>Neisseriaceae</taxon>
        <taxon>Crenobacter</taxon>
    </lineage>
</organism>
<feature type="site" description="Raises pKa of active site His" evidence="6">
    <location>
        <position position="142"/>
    </location>
</feature>
<dbReference type="PANTHER" id="PTHR43369">
    <property type="entry name" value="PHOSPHORIBOSYLGLYCINAMIDE FORMYLTRANSFERASE"/>
    <property type="match status" value="1"/>
</dbReference>
<comment type="function">
    <text evidence="6">Catalyzes the transfer of a formyl group from 10-formyltetrahydrofolate to 5-phospho-ribosyl-glycinamide (GAR), producing 5-phospho-ribosyl-N-formylglycinamide (FGAR) and tetrahydrofolate.</text>
</comment>
<comment type="caution">
    <text evidence="8">The sequence shown here is derived from an EMBL/GenBank/DDBJ whole genome shotgun (WGS) entry which is preliminary data.</text>
</comment>
<dbReference type="InterPro" id="IPR001555">
    <property type="entry name" value="GART_AS"/>
</dbReference>
<dbReference type="InterPro" id="IPR036477">
    <property type="entry name" value="Formyl_transf_N_sf"/>
</dbReference>
<proteinExistence type="inferred from homology"/>
<feature type="binding site" evidence="6">
    <location>
        <begin position="87"/>
        <end position="90"/>
    </location>
    <ligand>
        <name>(6R)-10-formyltetrahydrofolate</name>
        <dbReference type="ChEBI" id="CHEBI:195366"/>
    </ligand>
</feature>
<evidence type="ECO:0000256" key="4">
    <source>
        <dbReference type="ARBA" id="ARBA00038440"/>
    </source>
</evidence>
<name>A0ABT7XHS3_9NEIS</name>
<keyword evidence="2 6" id="KW-0808">Transferase</keyword>
<feature type="binding site" evidence="6">
    <location>
        <position position="62"/>
    </location>
    <ligand>
        <name>(6R)-10-formyltetrahydrofolate</name>
        <dbReference type="ChEBI" id="CHEBI:195366"/>
    </ligand>
</feature>
<evidence type="ECO:0000256" key="6">
    <source>
        <dbReference type="HAMAP-Rule" id="MF_01930"/>
    </source>
</evidence>
<dbReference type="PROSITE" id="PS00373">
    <property type="entry name" value="GART"/>
    <property type="match status" value="1"/>
</dbReference>
<keyword evidence="9" id="KW-1185">Reference proteome</keyword>
<reference evidence="8" key="1">
    <citation type="submission" date="2023-06" db="EMBL/GenBank/DDBJ databases">
        <authorList>
            <person name="Zhang S."/>
        </authorList>
    </citation>
    <scope>NUCLEOTIDE SEQUENCE</scope>
    <source>
        <strain evidence="8">SG2303</strain>
    </source>
</reference>
<evidence type="ECO:0000259" key="7">
    <source>
        <dbReference type="Pfam" id="PF00551"/>
    </source>
</evidence>
<dbReference type="RefSeq" id="WP_289827855.1">
    <property type="nucleotide sequence ID" value="NZ_JAUEDK010000001.1"/>
</dbReference>
<protein>
    <recommendedName>
        <fullName evidence="6">Phosphoribosylglycinamide formyltransferase</fullName>
        <ecNumber evidence="6">2.1.2.2</ecNumber>
    </recommendedName>
    <alternativeName>
        <fullName evidence="6">5'-phosphoribosylglycinamide transformylase</fullName>
    </alternativeName>
    <alternativeName>
        <fullName evidence="6">GAR transformylase</fullName>
        <shortName evidence="6">GART</shortName>
    </alternativeName>
</protein>
<dbReference type="NCBIfam" id="TIGR00639">
    <property type="entry name" value="PurN"/>
    <property type="match status" value="1"/>
</dbReference>
<dbReference type="Gene3D" id="3.40.50.170">
    <property type="entry name" value="Formyl transferase, N-terminal domain"/>
    <property type="match status" value="1"/>
</dbReference>
<evidence type="ECO:0000256" key="5">
    <source>
        <dbReference type="ARBA" id="ARBA00047664"/>
    </source>
</evidence>
<dbReference type="EMBL" id="JAUEDK010000001">
    <property type="protein sequence ID" value="MDN0073334.1"/>
    <property type="molecule type" value="Genomic_DNA"/>
</dbReference>
<keyword evidence="3 6" id="KW-0658">Purine biosynthesis</keyword>
<dbReference type="InterPro" id="IPR002376">
    <property type="entry name" value="Formyl_transf_N"/>
</dbReference>
<dbReference type="InterPro" id="IPR004607">
    <property type="entry name" value="GART"/>
</dbReference>
<evidence type="ECO:0000256" key="1">
    <source>
        <dbReference type="ARBA" id="ARBA00005054"/>
    </source>
</evidence>
<gene>
    <name evidence="6 8" type="primary">purN</name>
    <name evidence="8" type="ORF">QU481_00275</name>
</gene>
<accession>A0ABT7XHS3</accession>
<feature type="binding site" evidence="6">
    <location>
        <begin position="12"/>
        <end position="14"/>
    </location>
    <ligand>
        <name>N(1)-(5-phospho-beta-D-ribosyl)glycinamide</name>
        <dbReference type="ChEBI" id="CHEBI:143788"/>
    </ligand>
</feature>